<reference evidence="2" key="1">
    <citation type="submission" date="2019-08" db="EMBL/GenBank/DDBJ databases">
        <title>The improved chromosome-level genome for the pearl oyster Pinctada fucata martensii using PacBio sequencing and Hi-C.</title>
        <authorList>
            <person name="Zheng Z."/>
        </authorList>
    </citation>
    <scope>NUCLEOTIDE SEQUENCE</scope>
    <source>
        <strain evidence="2">ZZ-2019</strain>
        <tissue evidence="2">Adductor muscle</tissue>
    </source>
</reference>
<organism evidence="2 3">
    <name type="scientific">Pinctada imbricata</name>
    <name type="common">Atlantic pearl-oyster</name>
    <name type="synonym">Pinctada martensii</name>
    <dbReference type="NCBI Taxonomy" id="66713"/>
    <lineage>
        <taxon>Eukaryota</taxon>
        <taxon>Metazoa</taxon>
        <taxon>Spiralia</taxon>
        <taxon>Lophotrochozoa</taxon>
        <taxon>Mollusca</taxon>
        <taxon>Bivalvia</taxon>
        <taxon>Autobranchia</taxon>
        <taxon>Pteriomorphia</taxon>
        <taxon>Pterioida</taxon>
        <taxon>Pterioidea</taxon>
        <taxon>Pteriidae</taxon>
        <taxon>Pinctada</taxon>
    </lineage>
</organism>
<evidence type="ECO:0000256" key="1">
    <source>
        <dbReference type="SAM" id="Phobius"/>
    </source>
</evidence>
<gene>
    <name evidence="2" type="ORF">FSP39_001844</name>
</gene>
<sequence length="60" mass="7542">MKNTEFWHIHFESRAYIYRQVLFFLFLFLFSMFNISHIMSHFQIIYMSSKFLLILCSIYF</sequence>
<keyword evidence="3" id="KW-1185">Reference proteome</keyword>
<comment type="caution">
    <text evidence="2">The sequence shown here is derived from an EMBL/GenBank/DDBJ whole genome shotgun (WGS) entry which is preliminary data.</text>
</comment>
<dbReference type="Proteomes" id="UP001186944">
    <property type="component" value="Unassembled WGS sequence"/>
</dbReference>
<accession>A0AA88YT06</accession>
<dbReference type="AlphaFoldDB" id="A0AA88YT06"/>
<keyword evidence="1" id="KW-0472">Membrane</keyword>
<keyword evidence="1" id="KW-0812">Transmembrane</keyword>
<feature type="transmembrane region" description="Helical" evidence="1">
    <location>
        <begin position="16"/>
        <end position="35"/>
    </location>
</feature>
<proteinExistence type="predicted"/>
<name>A0AA88YT06_PINIB</name>
<dbReference type="EMBL" id="VSWD01000004">
    <property type="protein sequence ID" value="KAK3104428.1"/>
    <property type="molecule type" value="Genomic_DNA"/>
</dbReference>
<evidence type="ECO:0000313" key="3">
    <source>
        <dbReference type="Proteomes" id="UP001186944"/>
    </source>
</evidence>
<protein>
    <submittedName>
        <fullName evidence="2">Uncharacterized protein</fullName>
    </submittedName>
</protein>
<keyword evidence="1" id="KW-1133">Transmembrane helix</keyword>
<evidence type="ECO:0000313" key="2">
    <source>
        <dbReference type="EMBL" id="KAK3104428.1"/>
    </source>
</evidence>